<name>A0ABQ0QFB8_9PROT</name>
<proteinExistence type="predicted"/>
<organism evidence="1 2">
    <name type="scientific">Gluconobacter frateurii NRIC 0228</name>
    <dbReference type="NCBI Taxonomy" id="1307946"/>
    <lineage>
        <taxon>Bacteria</taxon>
        <taxon>Pseudomonadati</taxon>
        <taxon>Pseudomonadota</taxon>
        <taxon>Alphaproteobacteria</taxon>
        <taxon>Acetobacterales</taxon>
        <taxon>Acetobacteraceae</taxon>
        <taxon>Gluconobacter</taxon>
    </lineage>
</organism>
<evidence type="ECO:0008006" key="3">
    <source>
        <dbReference type="Google" id="ProtNLM"/>
    </source>
</evidence>
<keyword evidence="2" id="KW-1185">Reference proteome</keyword>
<accession>A0ABQ0QFB8</accession>
<sequence>MGDTITNSGTISGTVDSILLGDGNDTLHILTGSVISGTVDGGAGTDTVNLSGSGTFDGAINFENMSVFGSWVLSGTQSYSTISFAENGTLTAQGSAPSTETVTFSTGALLVLGSASSFLVELLNFSTGNSVDFSEFFYGTGATISTSGD</sequence>
<dbReference type="Gene3D" id="2.160.20.160">
    <property type="match status" value="1"/>
</dbReference>
<dbReference type="EMBL" id="BAQW01000013">
    <property type="protein sequence ID" value="GBR16691.1"/>
    <property type="molecule type" value="Genomic_DNA"/>
</dbReference>
<protein>
    <recommendedName>
        <fullName evidence="3">Outer membrane protein</fullName>
    </recommendedName>
</protein>
<gene>
    <name evidence="1" type="ORF">AA0228_2838</name>
</gene>
<dbReference type="Proteomes" id="UP001061070">
    <property type="component" value="Unassembled WGS sequence"/>
</dbReference>
<evidence type="ECO:0000313" key="1">
    <source>
        <dbReference type="EMBL" id="GBR16691.1"/>
    </source>
</evidence>
<comment type="caution">
    <text evidence="1">The sequence shown here is derived from an EMBL/GenBank/DDBJ whole genome shotgun (WGS) entry which is preliminary data.</text>
</comment>
<reference evidence="1" key="1">
    <citation type="submission" date="2013-04" db="EMBL/GenBank/DDBJ databases">
        <title>The genome sequencing project of 58 acetic acid bacteria.</title>
        <authorList>
            <person name="Okamoto-Kainuma A."/>
            <person name="Ishikawa M."/>
            <person name="Umino S."/>
            <person name="Koizumi Y."/>
            <person name="Shiwa Y."/>
            <person name="Yoshikawa H."/>
            <person name="Matsutani M."/>
            <person name="Matsushita K."/>
        </authorList>
    </citation>
    <scope>NUCLEOTIDE SEQUENCE</scope>
    <source>
        <strain evidence="1">NRIC 0228</strain>
    </source>
</reference>
<evidence type="ECO:0000313" key="2">
    <source>
        <dbReference type="Proteomes" id="UP001061070"/>
    </source>
</evidence>